<evidence type="ECO:0000259" key="1">
    <source>
        <dbReference type="PROSITE" id="PS01124"/>
    </source>
</evidence>
<dbReference type="InterPro" id="IPR018060">
    <property type="entry name" value="HTH_AraC"/>
</dbReference>
<dbReference type="AlphaFoldDB" id="A0A2A4I2Y5"/>
<gene>
    <name evidence="2" type="ORF">COA17_04415</name>
</gene>
<dbReference type="Gene3D" id="1.10.10.60">
    <property type="entry name" value="Homeodomain-like"/>
    <property type="match status" value="1"/>
</dbReference>
<feature type="domain" description="HTH araC/xylS-type" evidence="1">
    <location>
        <begin position="163"/>
        <end position="263"/>
    </location>
</feature>
<reference evidence="2 3" key="1">
    <citation type="submission" date="2017-09" db="EMBL/GenBank/DDBJ databases">
        <title>Sphingomonas ginsenosidimutans KACC 14949, whole genome shotgun sequence.</title>
        <authorList>
            <person name="Feng G."/>
            <person name="Zhu H."/>
        </authorList>
    </citation>
    <scope>NUCLEOTIDE SEQUENCE [LARGE SCALE GENOMIC DNA]</scope>
    <source>
        <strain evidence="2 3">KACC 14949</strain>
    </source>
</reference>
<dbReference type="GO" id="GO:0003700">
    <property type="term" value="F:DNA-binding transcription factor activity"/>
    <property type="evidence" value="ECO:0007669"/>
    <property type="project" value="InterPro"/>
</dbReference>
<dbReference type="PROSITE" id="PS01124">
    <property type="entry name" value="HTH_ARAC_FAMILY_2"/>
    <property type="match status" value="1"/>
</dbReference>
<protein>
    <recommendedName>
        <fullName evidence="1">HTH araC/xylS-type domain-containing protein</fullName>
    </recommendedName>
</protein>
<organism evidence="2 3">
    <name type="scientific">Sphingomonas ginsenosidimutans</name>
    <dbReference type="NCBI Taxonomy" id="862134"/>
    <lineage>
        <taxon>Bacteria</taxon>
        <taxon>Pseudomonadati</taxon>
        <taxon>Pseudomonadota</taxon>
        <taxon>Alphaproteobacteria</taxon>
        <taxon>Sphingomonadales</taxon>
        <taxon>Sphingomonadaceae</taxon>
        <taxon>Sphingomonas</taxon>
    </lineage>
</organism>
<dbReference type="GO" id="GO:0043565">
    <property type="term" value="F:sequence-specific DNA binding"/>
    <property type="evidence" value="ECO:0007669"/>
    <property type="project" value="InterPro"/>
</dbReference>
<sequence>MDDQHGPVGYWAPPAGLTGYVTGFHRFRVPDVPGGYRDILLPSPATIRIALHDGARWSTRIGNRVFDNVPDRTFMGPTSQAGQVAVEGSGTLIGVGLRPIGWAQLFGGDLSRHANRVVPLATLDGGGEALRDALAAAEAAGDSPVAAFAAWLETRLQRRPPADPRIPVLTRLLDDPATSRIEAVAETLEMTPRALTTLTRATFGFTPKVLLRRNRFLRALSAILIDPASGASALEAAGYWDRSHFLRDSHLFLGCSIRDFVRQRGPMNQLAIQRRVEALGEPV</sequence>
<keyword evidence="3" id="KW-1185">Reference proteome</keyword>
<dbReference type="EMBL" id="NWVD01000001">
    <property type="protein sequence ID" value="PCG10641.1"/>
    <property type="molecule type" value="Genomic_DNA"/>
</dbReference>
<name>A0A2A4I2Y5_9SPHN</name>
<evidence type="ECO:0000313" key="3">
    <source>
        <dbReference type="Proteomes" id="UP000218784"/>
    </source>
</evidence>
<proteinExistence type="predicted"/>
<evidence type="ECO:0000313" key="2">
    <source>
        <dbReference type="EMBL" id="PCG10641.1"/>
    </source>
</evidence>
<dbReference type="Proteomes" id="UP000218784">
    <property type="component" value="Unassembled WGS sequence"/>
</dbReference>
<accession>A0A2A4I2Y5</accession>
<dbReference type="Pfam" id="PF12833">
    <property type="entry name" value="HTH_18"/>
    <property type="match status" value="1"/>
</dbReference>
<dbReference type="RefSeq" id="WP_096610359.1">
    <property type="nucleotide sequence ID" value="NZ_NWVD01000001.1"/>
</dbReference>
<comment type="caution">
    <text evidence="2">The sequence shown here is derived from an EMBL/GenBank/DDBJ whole genome shotgun (WGS) entry which is preliminary data.</text>
</comment>